<dbReference type="Gene3D" id="3.30.390.60">
    <property type="entry name" value="Heat-inducible transcription repressor hrca homolog, domain 3"/>
    <property type="match status" value="1"/>
</dbReference>
<name>A0A1I1EQB8_9LACO</name>
<dbReference type="Gene3D" id="1.10.10.10">
    <property type="entry name" value="Winged helix-like DNA-binding domain superfamily/Winged helix DNA-binding domain"/>
    <property type="match status" value="1"/>
</dbReference>
<dbReference type="GO" id="GO:0045892">
    <property type="term" value="P:negative regulation of DNA-templated transcription"/>
    <property type="evidence" value="ECO:0007669"/>
    <property type="project" value="UniProtKB-UniRule"/>
</dbReference>
<organism evidence="8 9">
    <name type="scientific">Fructobacillus durionis</name>
    <dbReference type="NCBI Taxonomy" id="283737"/>
    <lineage>
        <taxon>Bacteria</taxon>
        <taxon>Bacillati</taxon>
        <taxon>Bacillota</taxon>
        <taxon>Bacilli</taxon>
        <taxon>Lactobacillales</taxon>
        <taxon>Lactobacillaceae</taxon>
        <taxon>Fructobacillus</taxon>
    </lineage>
</organism>
<evidence type="ECO:0000259" key="7">
    <source>
        <dbReference type="Pfam" id="PF03444"/>
    </source>
</evidence>
<comment type="similarity">
    <text evidence="5">Belongs to the HrcA family.</text>
</comment>
<dbReference type="InterPro" id="IPR021153">
    <property type="entry name" value="HrcA_C"/>
</dbReference>
<dbReference type="Pfam" id="PF03444">
    <property type="entry name" value="WHD_HrcA"/>
    <property type="match status" value="1"/>
</dbReference>
<dbReference type="SUPFAM" id="SSF46785">
    <property type="entry name" value="Winged helix' DNA-binding domain"/>
    <property type="match status" value="1"/>
</dbReference>
<keyword evidence="9" id="KW-1185">Reference proteome</keyword>
<feature type="domain" description="Winged helix-turn-helix transcription repressor HrcA DNA-binding" evidence="7">
    <location>
        <begin position="12"/>
        <end position="81"/>
    </location>
</feature>
<feature type="domain" description="Heat-inducible transcription repressor HrcA C-terminal" evidence="6">
    <location>
        <begin position="114"/>
        <end position="333"/>
    </location>
</feature>
<evidence type="ECO:0000256" key="5">
    <source>
        <dbReference type="HAMAP-Rule" id="MF_00081"/>
    </source>
</evidence>
<dbReference type="InterPro" id="IPR029016">
    <property type="entry name" value="GAF-like_dom_sf"/>
</dbReference>
<evidence type="ECO:0000256" key="2">
    <source>
        <dbReference type="ARBA" id="ARBA00023015"/>
    </source>
</evidence>
<dbReference type="NCBIfam" id="TIGR00331">
    <property type="entry name" value="hrcA"/>
    <property type="match status" value="1"/>
</dbReference>
<dbReference type="InterPro" id="IPR036390">
    <property type="entry name" value="WH_DNA-bd_sf"/>
</dbReference>
<proteinExistence type="inferred from homology"/>
<dbReference type="InterPro" id="IPR023120">
    <property type="entry name" value="WHTH_transcript_rep_HrcA_IDD"/>
</dbReference>
<keyword evidence="1 5" id="KW-0678">Repressor</keyword>
<dbReference type="InterPro" id="IPR002571">
    <property type="entry name" value="HrcA"/>
</dbReference>
<evidence type="ECO:0000256" key="4">
    <source>
        <dbReference type="ARBA" id="ARBA00023163"/>
    </source>
</evidence>
<evidence type="ECO:0000313" key="9">
    <source>
        <dbReference type="Proteomes" id="UP000199376"/>
    </source>
</evidence>
<dbReference type="Gene3D" id="3.30.450.40">
    <property type="match status" value="1"/>
</dbReference>
<comment type="function">
    <text evidence="5">Negative regulator of class I heat shock genes (grpE-dnaK-dnaJ and groELS operons). Prevents heat-shock induction of these operons.</text>
</comment>
<dbReference type="PANTHER" id="PTHR34824:SF1">
    <property type="entry name" value="HEAT-INDUCIBLE TRANSCRIPTION REPRESSOR HRCA"/>
    <property type="match status" value="1"/>
</dbReference>
<dbReference type="GO" id="GO:0003677">
    <property type="term" value="F:DNA binding"/>
    <property type="evidence" value="ECO:0007669"/>
    <property type="project" value="InterPro"/>
</dbReference>
<dbReference type="Proteomes" id="UP000199376">
    <property type="component" value="Unassembled WGS sequence"/>
</dbReference>
<dbReference type="HAMAP" id="MF_00081">
    <property type="entry name" value="HrcA"/>
    <property type="match status" value="1"/>
</dbReference>
<dbReference type="STRING" id="283737.SAMN05660453_0572"/>
<dbReference type="InterPro" id="IPR005104">
    <property type="entry name" value="WHTH_HrcA_DNA-bd"/>
</dbReference>
<evidence type="ECO:0000313" key="8">
    <source>
        <dbReference type="EMBL" id="SFB88886.1"/>
    </source>
</evidence>
<dbReference type="AlphaFoldDB" id="A0A1I1EQB8"/>
<evidence type="ECO:0000256" key="1">
    <source>
        <dbReference type="ARBA" id="ARBA00022491"/>
    </source>
</evidence>
<dbReference type="PANTHER" id="PTHR34824">
    <property type="entry name" value="HEAT-INDUCIBLE TRANSCRIPTION REPRESSOR HRCA"/>
    <property type="match status" value="1"/>
</dbReference>
<evidence type="ECO:0000256" key="3">
    <source>
        <dbReference type="ARBA" id="ARBA00023016"/>
    </source>
</evidence>
<dbReference type="Pfam" id="PF01628">
    <property type="entry name" value="HrcA"/>
    <property type="match status" value="1"/>
</dbReference>
<dbReference type="EMBL" id="FOLI01000001">
    <property type="protein sequence ID" value="SFB88886.1"/>
    <property type="molecule type" value="Genomic_DNA"/>
</dbReference>
<protein>
    <recommendedName>
        <fullName evidence="5">Heat-inducible transcription repressor HrcA</fullName>
    </recommendedName>
</protein>
<evidence type="ECO:0000259" key="6">
    <source>
        <dbReference type="Pfam" id="PF01628"/>
    </source>
</evidence>
<reference evidence="8 9" key="1">
    <citation type="submission" date="2016-10" db="EMBL/GenBank/DDBJ databases">
        <authorList>
            <person name="de Groot N.N."/>
        </authorList>
    </citation>
    <scope>NUCLEOTIDE SEQUENCE [LARGE SCALE GENOMIC DNA]</scope>
    <source>
        <strain evidence="8 9">DSM 19113</strain>
    </source>
</reference>
<dbReference type="InterPro" id="IPR036388">
    <property type="entry name" value="WH-like_DNA-bd_sf"/>
</dbReference>
<dbReference type="PIRSF" id="PIRSF005485">
    <property type="entry name" value="HrcA"/>
    <property type="match status" value="1"/>
</dbReference>
<keyword evidence="4 5" id="KW-0804">Transcription</keyword>
<accession>A0A1I1EQB8</accession>
<keyword evidence="2 5" id="KW-0805">Transcription regulation</keyword>
<sequence length="354" mass="38985">MLNKERSGALVLTERQKRILAAIIYQYTQTAHAVGSKTLHDELNLDVSPATIRNEMSSLEAADLIKKLHTSAGRVPSLEGYRYYLDHLMGKAGVSDQEIQMVAKQIRGNFHELDELLDQTAKLLAKETGLTALVLKPKPINLKISSFQLIPMENRQVIAVLATSDGKVTSQTFRLPKELPLDSLSGMVAYINAQMVGRPVHEVLSLMTSEQLPVLLSRKIESPAAFLQLFGDVLARSVSETVHLGGRFNLLEVADDAYMDVKSARKILELFDSPDAVRHLAKAKPGQVNIRLGEELHTPVLNDFAMLSTAFTVGQDDSGVIALVGPMRLPYAELSRLLSAFASALDSKLIEYDR</sequence>
<dbReference type="SUPFAM" id="SSF55781">
    <property type="entry name" value="GAF domain-like"/>
    <property type="match status" value="1"/>
</dbReference>
<keyword evidence="3 5" id="KW-0346">Stress response</keyword>
<gene>
    <name evidence="5" type="primary">hrcA</name>
    <name evidence="8" type="ORF">SAMN05660453_0572</name>
</gene>